<evidence type="ECO:0008006" key="4">
    <source>
        <dbReference type="Google" id="ProtNLM"/>
    </source>
</evidence>
<dbReference type="OrthoDB" id="248233at2759"/>
<organism evidence="2 3">
    <name type="scientific">Sphaerobolus stellatus (strain SS14)</name>
    <dbReference type="NCBI Taxonomy" id="990650"/>
    <lineage>
        <taxon>Eukaryota</taxon>
        <taxon>Fungi</taxon>
        <taxon>Dikarya</taxon>
        <taxon>Basidiomycota</taxon>
        <taxon>Agaricomycotina</taxon>
        <taxon>Agaricomycetes</taxon>
        <taxon>Phallomycetidae</taxon>
        <taxon>Geastrales</taxon>
        <taxon>Sphaerobolaceae</taxon>
        <taxon>Sphaerobolus</taxon>
    </lineage>
</organism>
<evidence type="ECO:0000313" key="2">
    <source>
        <dbReference type="EMBL" id="KIJ39507.1"/>
    </source>
</evidence>
<feature type="region of interest" description="Disordered" evidence="1">
    <location>
        <begin position="1"/>
        <end position="30"/>
    </location>
</feature>
<dbReference type="EMBL" id="KN837152">
    <property type="protein sequence ID" value="KIJ39507.1"/>
    <property type="molecule type" value="Genomic_DNA"/>
</dbReference>
<dbReference type="PANTHER" id="PTHR43721:SF3">
    <property type="entry name" value="GTP-BINDING PROTEIN 2"/>
    <property type="match status" value="1"/>
</dbReference>
<proteinExistence type="predicted"/>
<protein>
    <recommendedName>
        <fullName evidence="4">GTP-binding protein 2</fullName>
    </recommendedName>
</protein>
<dbReference type="HOGENOM" id="CLU_034394_1_1_1"/>
<keyword evidence="3" id="KW-1185">Reference proteome</keyword>
<dbReference type="Proteomes" id="UP000054279">
    <property type="component" value="Unassembled WGS sequence"/>
</dbReference>
<reference evidence="2 3" key="1">
    <citation type="submission" date="2014-06" db="EMBL/GenBank/DDBJ databases">
        <title>Evolutionary Origins and Diversification of the Mycorrhizal Mutualists.</title>
        <authorList>
            <consortium name="DOE Joint Genome Institute"/>
            <consortium name="Mycorrhizal Genomics Consortium"/>
            <person name="Kohler A."/>
            <person name="Kuo A."/>
            <person name="Nagy L.G."/>
            <person name="Floudas D."/>
            <person name="Copeland A."/>
            <person name="Barry K.W."/>
            <person name="Cichocki N."/>
            <person name="Veneault-Fourrey C."/>
            <person name="LaButti K."/>
            <person name="Lindquist E.A."/>
            <person name="Lipzen A."/>
            <person name="Lundell T."/>
            <person name="Morin E."/>
            <person name="Murat C."/>
            <person name="Riley R."/>
            <person name="Ohm R."/>
            <person name="Sun H."/>
            <person name="Tunlid A."/>
            <person name="Henrissat B."/>
            <person name="Grigoriev I.V."/>
            <person name="Hibbett D.S."/>
            <person name="Martin F."/>
        </authorList>
    </citation>
    <scope>NUCLEOTIDE SEQUENCE [LARGE SCALE GENOMIC DNA]</scope>
    <source>
        <strain evidence="2 3">SS14</strain>
    </source>
</reference>
<dbReference type="GO" id="GO:0003746">
    <property type="term" value="F:translation elongation factor activity"/>
    <property type="evidence" value="ECO:0007669"/>
    <property type="project" value="TreeGrafter"/>
</dbReference>
<accession>A0A0C9VDP2</accession>
<evidence type="ECO:0000256" key="1">
    <source>
        <dbReference type="SAM" id="MobiDB-lite"/>
    </source>
</evidence>
<dbReference type="InterPro" id="IPR050055">
    <property type="entry name" value="EF-Tu_GTPase"/>
</dbReference>
<evidence type="ECO:0000313" key="3">
    <source>
        <dbReference type="Proteomes" id="UP000054279"/>
    </source>
</evidence>
<dbReference type="PANTHER" id="PTHR43721">
    <property type="entry name" value="ELONGATION FACTOR TU-RELATED"/>
    <property type="match status" value="1"/>
</dbReference>
<sequence length="389" mass="42618">MFGEDDSESPRVGSPWDSLISNTPPKSNPELEMDKYIKECLPKLVPEVEYGNVEYKLRLINPSQERFTRLVTQMKWRLLEGGGQAYYELGVADSGQLIGLSRRDLEQSLETLEMMAGEIGASVIIVKEIEIPAALVGRFMNSALGIPERTPNRQEFYTGLTETSTTEDDDGVETPPSDGDVEVIVARQTQFRSTQHPALSYSDFEIEIASVYKPRPHRTRPVAIGQSRHGKRGPPKQKQQKVKNKKQAYESRNIDANGDAVKLGIDKGDISVRNVEVVVNNNAIEAHTSNAQGTVPPPSAMPDIDAAAPVPITVTDSLVPALEAFSLDDTDKILGEDNNANIPDMTAVATLVPGIEVNAEPRLIVEALVVRKLALEEAFLDFGGFALEI</sequence>
<feature type="compositionally biased region" description="Basic residues" evidence="1">
    <location>
        <begin position="228"/>
        <end position="246"/>
    </location>
</feature>
<feature type="region of interest" description="Disordered" evidence="1">
    <location>
        <begin position="215"/>
        <end position="249"/>
    </location>
</feature>
<dbReference type="AlphaFoldDB" id="A0A0C9VDP2"/>
<gene>
    <name evidence="2" type="ORF">M422DRAFT_32747</name>
</gene>
<name>A0A0C9VDP2_SPHS4</name>